<name>A0ABC9WE00_GRUJA</name>
<accession>A0ABC9WE00</accession>
<dbReference type="PANTHER" id="PTHR33332">
    <property type="entry name" value="REVERSE TRANSCRIPTASE DOMAIN-CONTAINING PROTEIN"/>
    <property type="match status" value="1"/>
</dbReference>
<organism evidence="1 2">
    <name type="scientific">Grus japonensis</name>
    <name type="common">Japanese crane</name>
    <name type="synonym">Red-crowned crane</name>
    <dbReference type="NCBI Taxonomy" id="30415"/>
    <lineage>
        <taxon>Eukaryota</taxon>
        <taxon>Metazoa</taxon>
        <taxon>Chordata</taxon>
        <taxon>Craniata</taxon>
        <taxon>Vertebrata</taxon>
        <taxon>Euteleostomi</taxon>
        <taxon>Archelosauria</taxon>
        <taxon>Archosauria</taxon>
        <taxon>Dinosauria</taxon>
        <taxon>Saurischia</taxon>
        <taxon>Theropoda</taxon>
        <taxon>Coelurosauria</taxon>
        <taxon>Aves</taxon>
        <taxon>Neognathae</taxon>
        <taxon>Neoaves</taxon>
        <taxon>Gruiformes</taxon>
        <taxon>Gruidae</taxon>
        <taxon>Grus</taxon>
    </lineage>
</organism>
<dbReference type="GO" id="GO:0004860">
    <property type="term" value="F:protein kinase inhibitor activity"/>
    <property type="evidence" value="ECO:0007669"/>
    <property type="project" value="UniProtKB-KW"/>
</dbReference>
<reference evidence="1 2" key="1">
    <citation type="submission" date="2024-06" db="EMBL/GenBank/DDBJ databases">
        <title>The draft genome of Grus japonensis, version 3.</title>
        <authorList>
            <person name="Nabeshima K."/>
            <person name="Suzuki S."/>
            <person name="Onuma M."/>
        </authorList>
    </citation>
    <scope>NUCLEOTIDE SEQUENCE [LARGE SCALE GENOMIC DNA]</scope>
    <source>
        <strain evidence="1 2">451A</strain>
    </source>
</reference>
<keyword evidence="1" id="KW-0649">Protein kinase inhibitor</keyword>
<protein>
    <submittedName>
        <fullName evidence="1">cAMP-dependent protein kinase inhibitor alpha</fullName>
    </submittedName>
</protein>
<keyword evidence="2" id="KW-1185">Reference proteome</keyword>
<evidence type="ECO:0000313" key="1">
    <source>
        <dbReference type="EMBL" id="GAB0183360.1"/>
    </source>
</evidence>
<dbReference type="Proteomes" id="UP001623348">
    <property type="component" value="Unassembled WGS sequence"/>
</dbReference>
<dbReference type="AlphaFoldDB" id="A0ABC9WE00"/>
<gene>
    <name evidence="1" type="ORF">GRJ2_000801300</name>
</gene>
<evidence type="ECO:0000313" key="2">
    <source>
        <dbReference type="Proteomes" id="UP001623348"/>
    </source>
</evidence>
<comment type="caution">
    <text evidence="1">The sequence shown here is derived from an EMBL/GenBank/DDBJ whole genome shotgun (WGS) entry which is preliminary data.</text>
</comment>
<proteinExistence type="predicted"/>
<dbReference type="EMBL" id="BAAFJT010000002">
    <property type="protein sequence ID" value="GAB0183360.1"/>
    <property type="molecule type" value="Genomic_DNA"/>
</dbReference>
<sequence length="120" mass="13406">MVLGIWRGPSGLEAGKCCPNFQEGNDLDAGVKCTLSKFGNDTKVGAVDSLEGREALQRDLDRLESWAITNHMTFNKSKCRTLHLGWGNPGYMYKSEDKTLESSLAERDLGVWADDKHMRQ</sequence>